<evidence type="ECO:0000313" key="2">
    <source>
        <dbReference type="EMBL" id="HHI49174.1"/>
    </source>
</evidence>
<accession>A0A7J3UZG7</accession>
<protein>
    <submittedName>
        <fullName evidence="2">Phosphate uptake regulator PhoU</fullName>
    </submittedName>
</protein>
<organism evidence="2">
    <name type="scientific">Candidatus Methanosuratincola petrocarbonis</name>
    <name type="common">ex Vanwonterghem et al. 2016</name>
    <dbReference type="NCBI Taxonomy" id="1867261"/>
    <lineage>
        <taxon>Archaea</taxon>
        <taxon>Thermoproteota</taxon>
        <taxon>Methanosuratincolia</taxon>
        <taxon>Candidatus Methanomethylicales</taxon>
        <taxon>Candidatus Methanomethylicaceae</taxon>
        <taxon>Candidatus Methanosuratincola (ex Vanwonterghem et al. 2016)</taxon>
    </lineage>
</organism>
<sequence>MEYRRLQMSKGGSFLISLPKDWVKSNGLHGGSILKLTVSEGELRISSDATGELEKGVVAYIRQAEGLERQIRSNYLFGADTIVVELGKRLTPAVREEIKGAIQKLIGLEIVEEDRDTVTIQCLLQPTSMPVLSTIRRAYSLAASMHRDAEEALSNQDSELASSVVRRDDEVDRLYFLIVRQLRLAIRSPAVAEKLGIRPAECLDMRMAAKYVETIADYAGAVASSVPKLGGGVDSDLVSALVSLSKQAYKIHEKAASALFKKDLALADTVLEEGKALSQSLLSVNELLMTKQPRIAALLDSIAIYFYQIGAHGIDLAELVSGAPAE</sequence>
<dbReference type="InterPro" id="IPR038078">
    <property type="entry name" value="PhoU-like_sf"/>
</dbReference>
<dbReference type="SUPFAM" id="SSF109755">
    <property type="entry name" value="PhoU-like"/>
    <property type="match status" value="1"/>
</dbReference>
<comment type="caution">
    <text evidence="2">The sequence shown here is derived from an EMBL/GenBank/DDBJ whole genome shotgun (WGS) entry which is preliminary data.</text>
</comment>
<dbReference type="GO" id="GO:0030643">
    <property type="term" value="P:intracellular phosphate ion homeostasis"/>
    <property type="evidence" value="ECO:0007669"/>
    <property type="project" value="InterPro"/>
</dbReference>
<dbReference type="Gene3D" id="1.20.58.220">
    <property type="entry name" value="Phosphate transport system protein phou homolog 2, domain 2"/>
    <property type="match status" value="1"/>
</dbReference>
<dbReference type="PANTHER" id="PTHR42930">
    <property type="entry name" value="PHOSPHATE-SPECIFIC TRANSPORT SYSTEM ACCESSORY PROTEIN PHOU"/>
    <property type="match status" value="1"/>
</dbReference>
<dbReference type="PANTHER" id="PTHR42930:SF2">
    <property type="entry name" value="PHOU DOMAIN-CONTAINING PROTEIN"/>
    <property type="match status" value="1"/>
</dbReference>
<reference evidence="2" key="1">
    <citation type="journal article" date="2020" name="mSystems">
        <title>Genome- and Community-Level Interaction Insights into Carbon Utilization and Element Cycling Functions of Hydrothermarchaeota in Hydrothermal Sediment.</title>
        <authorList>
            <person name="Zhou Z."/>
            <person name="Liu Y."/>
            <person name="Xu W."/>
            <person name="Pan J."/>
            <person name="Luo Z.H."/>
            <person name="Li M."/>
        </authorList>
    </citation>
    <scope>NUCLEOTIDE SEQUENCE [LARGE SCALE GENOMIC DNA]</scope>
    <source>
        <strain evidence="2">SpSt-1038</strain>
    </source>
</reference>
<feature type="domain" description="PhoU" evidence="1">
    <location>
        <begin position="135"/>
        <end position="225"/>
    </location>
</feature>
<gene>
    <name evidence="2" type="ORF">ENL91_03275</name>
</gene>
<dbReference type="InterPro" id="IPR026022">
    <property type="entry name" value="PhoU_dom"/>
</dbReference>
<dbReference type="InterPro" id="IPR028366">
    <property type="entry name" value="PhoU"/>
</dbReference>
<dbReference type="Pfam" id="PF01895">
    <property type="entry name" value="PhoU"/>
    <property type="match status" value="1"/>
</dbReference>
<dbReference type="GO" id="GO:0045936">
    <property type="term" value="P:negative regulation of phosphate metabolic process"/>
    <property type="evidence" value="ECO:0007669"/>
    <property type="project" value="InterPro"/>
</dbReference>
<dbReference type="AlphaFoldDB" id="A0A7J3UZG7"/>
<dbReference type="EMBL" id="DRVT01000042">
    <property type="protein sequence ID" value="HHI49174.1"/>
    <property type="molecule type" value="Genomic_DNA"/>
</dbReference>
<proteinExistence type="predicted"/>
<name>A0A7J3UZG7_9CREN</name>
<evidence type="ECO:0000259" key="1">
    <source>
        <dbReference type="Pfam" id="PF01895"/>
    </source>
</evidence>